<evidence type="ECO:0000313" key="3">
    <source>
        <dbReference type="Proteomes" id="UP000035100"/>
    </source>
</evidence>
<dbReference type="AlphaFoldDB" id="A0A0D0QBR9"/>
<organism evidence="2 3">
    <name type="scientific">Wenxinia marina DSM 24838</name>
    <dbReference type="NCBI Taxonomy" id="1123501"/>
    <lineage>
        <taxon>Bacteria</taxon>
        <taxon>Pseudomonadati</taxon>
        <taxon>Pseudomonadota</taxon>
        <taxon>Alphaproteobacteria</taxon>
        <taxon>Rhodobacterales</taxon>
        <taxon>Roseobacteraceae</taxon>
        <taxon>Wenxinia</taxon>
    </lineage>
</organism>
<evidence type="ECO:0000313" key="2">
    <source>
        <dbReference type="EMBL" id="KIQ69707.1"/>
    </source>
</evidence>
<reference evidence="2 3" key="1">
    <citation type="submission" date="2013-01" db="EMBL/GenBank/DDBJ databases">
        <authorList>
            <person name="Fiebig A."/>
            <person name="Goeker M."/>
            <person name="Klenk H.-P.P."/>
        </authorList>
    </citation>
    <scope>NUCLEOTIDE SEQUENCE [LARGE SCALE GENOMIC DNA]</scope>
    <source>
        <strain evidence="2 3">DSM 24838</strain>
    </source>
</reference>
<keyword evidence="1" id="KW-0472">Membrane</keyword>
<gene>
    <name evidence="2" type="ORF">Wenmar_02071</name>
</gene>
<sequence length="62" mass="6033">MRKDRTDRGGRGPALGIAAAAATGAVLGLVAVGPDPLAPLIALVIGGLAMLAWPAEAGDEAE</sequence>
<name>A0A0D0QBR9_9RHOB</name>
<dbReference type="STRING" id="1123501.Wenmar_02071"/>
<protein>
    <submittedName>
        <fullName evidence="2">Uncharacterized protein</fullName>
    </submittedName>
</protein>
<keyword evidence="1" id="KW-1133">Transmembrane helix</keyword>
<feature type="transmembrane region" description="Helical" evidence="1">
    <location>
        <begin position="37"/>
        <end position="55"/>
    </location>
</feature>
<dbReference type="EMBL" id="AONG01000009">
    <property type="protein sequence ID" value="KIQ69707.1"/>
    <property type="molecule type" value="Genomic_DNA"/>
</dbReference>
<dbReference type="RefSeq" id="WP_018304920.1">
    <property type="nucleotide sequence ID" value="NZ_KB902316.1"/>
</dbReference>
<keyword evidence="3" id="KW-1185">Reference proteome</keyword>
<feature type="transmembrane region" description="Helical" evidence="1">
    <location>
        <begin position="12"/>
        <end position="31"/>
    </location>
</feature>
<dbReference type="Proteomes" id="UP000035100">
    <property type="component" value="Unassembled WGS sequence"/>
</dbReference>
<accession>A0A0D0QBR9</accession>
<comment type="caution">
    <text evidence="2">The sequence shown here is derived from an EMBL/GenBank/DDBJ whole genome shotgun (WGS) entry which is preliminary data.</text>
</comment>
<proteinExistence type="predicted"/>
<keyword evidence="1" id="KW-0812">Transmembrane</keyword>
<evidence type="ECO:0000256" key="1">
    <source>
        <dbReference type="SAM" id="Phobius"/>
    </source>
</evidence>